<name>A0A2C8F7W7_9BACT</name>
<protein>
    <submittedName>
        <fullName evidence="1">Uncharacterized protein</fullName>
    </submittedName>
</protein>
<gene>
    <name evidence="1" type="ORF">DPRO_1605</name>
</gene>
<accession>A0A2C8F7W7</accession>
<sequence length="57" mass="6274">MIFFFPFVGYPTDKVRDSVYGPSETGVKTLIVSDRCGKKILLNQAFGGTYGQGTKTH</sequence>
<dbReference type="AlphaFoldDB" id="A0A2C8F7W7"/>
<dbReference type="KEGG" id="pprf:DPRO_1605"/>
<keyword evidence="2" id="KW-1185">Reference proteome</keyword>
<reference evidence="2" key="1">
    <citation type="submission" date="2017-09" db="EMBL/GenBank/DDBJ databases">
        <authorList>
            <person name="Regsiter A."/>
            <person name="William W."/>
        </authorList>
    </citation>
    <scope>NUCLEOTIDE SEQUENCE [LARGE SCALE GENOMIC DNA]</scope>
    <source>
        <strain evidence="2">500-1</strain>
    </source>
</reference>
<organism evidence="1 2">
    <name type="scientific">Pseudodesulfovibrio profundus</name>
    <dbReference type="NCBI Taxonomy" id="57320"/>
    <lineage>
        <taxon>Bacteria</taxon>
        <taxon>Pseudomonadati</taxon>
        <taxon>Thermodesulfobacteriota</taxon>
        <taxon>Desulfovibrionia</taxon>
        <taxon>Desulfovibrionales</taxon>
        <taxon>Desulfovibrionaceae</taxon>
    </lineage>
</organism>
<evidence type="ECO:0000313" key="2">
    <source>
        <dbReference type="Proteomes" id="UP000219215"/>
    </source>
</evidence>
<dbReference type="Proteomes" id="UP000219215">
    <property type="component" value="Chromosome DPRO"/>
</dbReference>
<dbReference type="EMBL" id="LT907975">
    <property type="protein sequence ID" value="SOB58503.1"/>
    <property type="molecule type" value="Genomic_DNA"/>
</dbReference>
<evidence type="ECO:0000313" key="1">
    <source>
        <dbReference type="EMBL" id="SOB58503.1"/>
    </source>
</evidence>
<proteinExistence type="predicted"/>